<dbReference type="InterPro" id="IPR027417">
    <property type="entry name" value="P-loop_NTPase"/>
</dbReference>
<dbReference type="GO" id="GO:0005524">
    <property type="term" value="F:ATP binding"/>
    <property type="evidence" value="ECO:0007669"/>
    <property type="project" value="UniProtKB-UniRule"/>
</dbReference>
<dbReference type="PANTHER" id="PTHR47972:SF28">
    <property type="entry name" value="KINESIN-LIKE PROTEIN KLP-3"/>
    <property type="match status" value="1"/>
</dbReference>
<dbReference type="InterPro" id="IPR027640">
    <property type="entry name" value="Kinesin-like_fam"/>
</dbReference>
<gene>
    <name evidence="9" type="ORF">L596_003534</name>
</gene>
<dbReference type="AlphaFoldDB" id="A0A4U8UUH5"/>
<evidence type="ECO:0000256" key="4">
    <source>
        <dbReference type="ARBA" id="ARBA00023212"/>
    </source>
</evidence>
<evidence type="ECO:0000256" key="1">
    <source>
        <dbReference type="ARBA" id="ARBA00004245"/>
    </source>
</evidence>
<feature type="compositionally biased region" description="Polar residues" evidence="7">
    <location>
        <begin position="72"/>
        <end position="99"/>
    </location>
</feature>
<dbReference type="SUPFAM" id="SSF52540">
    <property type="entry name" value="P-loop containing nucleoside triphosphate hydrolases"/>
    <property type="match status" value="1"/>
</dbReference>
<dbReference type="InterPro" id="IPR036961">
    <property type="entry name" value="Kinesin_motor_dom_sf"/>
</dbReference>
<keyword evidence="6" id="KW-0175">Coiled coil</keyword>
<feature type="coiled-coil region" evidence="6">
    <location>
        <begin position="192"/>
        <end position="226"/>
    </location>
</feature>
<dbReference type="Proteomes" id="UP000298663">
    <property type="component" value="Chromosome X"/>
</dbReference>
<evidence type="ECO:0000313" key="10">
    <source>
        <dbReference type="Proteomes" id="UP000298663"/>
    </source>
</evidence>
<dbReference type="GO" id="GO:0003777">
    <property type="term" value="F:microtubule motor activity"/>
    <property type="evidence" value="ECO:0007669"/>
    <property type="project" value="InterPro"/>
</dbReference>
<keyword evidence="10" id="KW-1185">Reference proteome</keyword>
<sequence length="581" mass="64204">MSSNTPSRLPTLNRAAKSVLNTAKKRSINAAGKLKQSAASNTSRTPVVLKKDNTPSCSQRPGITPVARKPLSSVNVSGTSSIKTSTTLKRHTVSSSDSRTAVPAKRPKAPDTPAAENFEHKYEESIAEQERLNEKIASLEKQVENLQENIALKTREVNEKNDKVLELSTEVITASARLAASASQLQLLEAQQKATAALYQTALREIEELQKQSAQMEQMAMEAEVSRKQEMLVSNDRIRLLLNEVVDLRGRIRVVIRLRPFLPEDGPSTSVAHFGFPDLRSISVKSNNKSSTYQFQNVFGCNAGQQTIFDELKELVESVLHGYNVSIIAYGQTGSGKTFTMQGGDGEHAGIIPRAIEFMFETKKNLKNLEWQYDYSASFLEVYNDEVFDLLADDKTKLKVTVGSGQVEIPSLKSFCLNSPEDLYELLAISDKNRSTASTKMNSNSSRSHAVFLLKVTATNTMTNQSFSSLLSMVDLAGSERAKESEVEGERFKEMTHINKALSNLQNVIRALLKKEQHVPYRNSKLTLLLQECLGKGNSKTLMIVNLRPSASHISETKRSLEFAQNTSKTTIGAALKSETH</sequence>
<comment type="caution">
    <text evidence="9">The sequence shown here is derived from an EMBL/GenBank/DDBJ whole genome shotgun (WGS) entry which is preliminary data.</text>
</comment>
<accession>A0A4U8UUH5</accession>
<comment type="similarity">
    <text evidence="5">Belongs to the TRAFAC class myosin-kinesin ATPase superfamily. Kinesin family.</text>
</comment>
<feature type="coiled-coil region" evidence="6">
    <location>
        <begin position="115"/>
        <end position="163"/>
    </location>
</feature>
<dbReference type="SMART" id="SM00129">
    <property type="entry name" value="KISc"/>
    <property type="match status" value="1"/>
</dbReference>
<dbReference type="EMBL" id="CM016762">
    <property type="protein sequence ID" value="TMS36345.1"/>
    <property type="molecule type" value="Genomic_DNA"/>
</dbReference>
<name>A0A4U8UUH5_STECR</name>
<keyword evidence="2 5" id="KW-0547">Nucleotide-binding</keyword>
<keyword evidence="3 5" id="KW-0067">ATP-binding</keyword>
<keyword evidence="5" id="KW-0505">Motor protein</keyword>
<protein>
    <recommendedName>
        <fullName evidence="8">Kinesin motor domain-containing protein</fullName>
    </recommendedName>
</protein>
<reference evidence="9 10" key="1">
    <citation type="journal article" date="2015" name="Genome Biol.">
        <title>Comparative genomics of Steinernema reveals deeply conserved gene regulatory networks.</title>
        <authorList>
            <person name="Dillman A.R."/>
            <person name="Macchietto M."/>
            <person name="Porter C.F."/>
            <person name="Rogers A."/>
            <person name="Williams B."/>
            <person name="Antoshechkin I."/>
            <person name="Lee M.M."/>
            <person name="Goodwin Z."/>
            <person name="Lu X."/>
            <person name="Lewis E.E."/>
            <person name="Goodrich-Blair H."/>
            <person name="Stock S.P."/>
            <person name="Adams B.J."/>
            <person name="Sternberg P.W."/>
            <person name="Mortazavi A."/>
        </authorList>
    </citation>
    <scope>NUCLEOTIDE SEQUENCE [LARGE SCALE GENOMIC DNA]</scope>
    <source>
        <strain evidence="9 10">ALL</strain>
    </source>
</reference>
<evidence type="ECO:0000256" key="6">
    <source>
        <dbReference type="SAM" id="Coils"/>
    </source>
</evidence>
<evidence type="ECO:0000256" key="5">
    <source>
        <dbReference type="PROSITE-ProRule" id="PRU00283"/>
    </source>
</evidence>
<evidence type="ECO:0000256" key="2">
    <source>
        <dbReference type="ARBA" id="ARBA00022741"/>
    </source>
</evidence>
<dbReference type="Gene3D" id="3.40.850.10">
    <property type="entry name" value="Kinesin motor domain"/>
    <property type="match status" value="1"/>
</dbReference>
<organism evidence="9 10">
    <name type="scientific">Steinernema carpocapsae</name>
    <name type="common">Entomopathogenic nematode</name>
    <dbReference type="NCBI Taxonomy" id="34508"/>
    <lineage>
        <taxon>Eukaryota</taxon>
        <taxon>Metazoa</taxon>
        <taxon>Ecdysozoa</taxon>
        <taxon>Nematoda</taxon>
        <taxon>Chromadorea</taxon>
        <taxon>Rhabditida</taxon>
        <taxon>Tylenchina</taxon>
        <taxon>Panagrolaimomorpha</taxon>
        <taxon>Strongyloidoidea</taxon>
        <taxon>Steinernematidae</taxon>
        <taxon>Steinernema</taxon>
    </lineage>
</organism>
<dbReference type="InterPro" id="IPR001752">
    <property type="entry name" value="Kinesin_motor_dom"/>
</dbReference>
<dbReference type="GO" id="GO:0007018">
    <property type="term" value="P:microtubule-based movement"/>
    <property type="evidence" value="ECO:0007669"/>
    <property type="project" value="InterPro"/>
</dbReference>
<dbReference type="GO" id="GO:0015630">
    <property type="term" value="C:microtubule cytoskeleton"/>
    <property type="evidence" value="ECO:0007669"/>
    <property type="project" value="TreeGrafter"/>
</dbReference>
<feature type="compositionally biased region" description="Polar residues" evidence="7">
    <location>
        <begin position="1"/>
        <end position="10"/>
    </location>
</feature>
<dbReference type="OrthoDB" id="3176171at2759"/>
<dbReference type="STRING" id="34508.A0A4U8UUH5"/>
<keyword evidence="4" id="KW-0963">Cytoplasm</keyword>
<dbReference type="PRINTS" id="PR00380">
    <property type="entry name" value="KINESINHEAVY"/>
</dbReference>
<dbReference type="PROSITE" id="PS50067">
    <property type="entry name" value="KINESIN_MOTOR_2"/>
    <property type="match status" value="1"/>
</dbReference>
<evidence type="ECO:0000256" key="3">
    <source>
        <dbReference type="ARBA" id="ARBA00022840"/>
    </source>
</evidence>
<feature type="binding site" evidence="5">
    <location>
        <begin position="331"/>
        <end position="338"/>
    </location>
    <ligand>
        <name>ATP</name>
        <dbReference type="ChEBI" id="CHEBI:30616"/>
    </ligand>
</feature>
<evidence type="ECO:0000256" key="7">
    <source>
        <dbReference type="SAM" id="MobiDB-lite"/>
    </source>
</evidence>
<evidence type="ECO:0000259" key="8">
    <source>
        <dbReference type="PROSITE" id="PS50067"/>
    </source>
</evidence>
<dbReference type="Pfam" id="PF00225">
    <property type="entry name" value="Kinesin"/>
    <property type="match status" value="1"/>
</dbReference>
<evidence type="ECO:0000313" key="9">
    <source>
        <dbReference type="EMBL" id="TMS36345.1"/>
    </source>
</evidence>
<feature type="region of interest" description="Disordered" evidence="7">
    <location>
        <begin position="1"/>
        <end position="113"/>
    </location>
</feature>
<dbReference type="EMBL" id="AZBU02000001">
    <property type="protein sequence ID" value="TMS36345.1"/>
    <property type="molecule type" value="Genomic_DNA"/>
</dbReference>
<comment type="subcellular location">
    <subcellularLocation>
        <location evidence="1">Cytoplasm</location>
        <location evidence="1">Cytoskeleton</location>
    </subcellularLocation>
</comment>
<feature type="domain" description="Kinesin motor" evidence="8">
    <location>
        <begin position="251"/>
        <end position="570"/>
    </location>
</feature>
<keyword evidence="4" id="KW-0206">Cytoskeleton</keyword>
<proteinExistence type="inferred from homology"/>
<dbReference type="PANTHER" id="PTHR47972">
    <property type="entry name" value="KINESIN-LIKE PROTEIN KLP-3"/>
    <property type="match status" value="1"/>
</dbReference>
<dbReference type="GO" id="GO:0008017">
    <property type="term" value="F:microtubule binding"/>
    <property type="evidence" value="ECO:0007669"/>
    <property type="project" value="InterPro"/>
</dbReference>
<reference evidence="9 10" key="2">
    <citation type="journal article" date="2019" name="G3 (Bethesda)">
        <title>Hybrid Assembly of the Genome of the Entomopathogenic Nematode Steinernema carpocapsae Identifies the X-Chromosome.</title>
        <authorList>
            <person name="Serra L."/>
            <person name="Macchietto M."/>
            <person name="Macias-Munoz A."/>
            <person name="McGill C.J."/>
            <person name="Rodriguez I.M."/>
            <person name="Rodriguez B."/>
            <person name="Murad R."/>
            <person name="Mortazavi A."/>
        </authorList>
    </citation>
    <scope>NUCLEOTIDE SEQUENCE [LARGE SCALE GENOMIC DNA]</scope>
    <source>
        <strain evidence="9 10">ALL</strain>
    </source>
</reference>